<dbReference type="Pfam" id="PF08241">
    <property type="entry name" value="Methyltransf_11"/>
    <property type="match status" value="1"/>
</dbReference>
<keyword evidence="3" id="KW-0808">Transferase</keyword>
<dbReference type="InterPro" id="IPR029063">
    <property type="entry name" value="SAM-dependent_MTases_sf"/>
</dbReference>
<dbReference type="STRING" id="989403.SAMN05421798_10817"/>
<keyword evidence="4" id="KW-1185">Reference proteome</keyword>
<protein>
    <submittedName>
        <fullName evidence="3">Methyltransferase domain protein</fullName>
    </submittedName>
</protein>
<evidence type="ECO:0000313" key="3">
    <source>
        <dbReference type="EMBL" id="KZL05222.1"/>
    </source>
</evidence>
<feature type="region of interest" description="Disordered" evidence="1">
    <location>
        <begin position="27"/>
        <end position="47"/>
    </location>
</feature>
<comment type="caution">
    <text evidence="3">The sequence shown here is derived from an EMBL/GenBank/DDBJ whole genome shotgun (WGS) entry which is preliminary data.</text>
</comment>
<dbReference type="EMBL" id="LMCB01000154">
    <property type="protein sequence ID" value="KZL05222.1"/>
    <property type="molecule type" value="Genomic_DNA"/>
</dbReference>
<sequence>MNKLSNILKNCEELFNVKILKHATPDHSMSSSVTTATSSQTKSKRLTPDEKREIYLHYGKEGLSISKEFLKQIALGEAPFCTYPWKRLDIVSGDNRTKVCSDFPTRLPVFNWPTTEDFHNENNMWNHPFMQYMRQNMGTTSAVPYCDLCVRANKRSPKNFDWRDTARSETKKIFTKIESERIAKSYRGCVNKELVNSYNELLWKQRSTVPFHRSIDEYRKQIWINNLHNSGSLLQIGVKKPAYSIFLAEANENLDIADFSKDRLKLAANTLEHFGLSTSQHHLNGSGKLPFADSSFNAVWIDGEIIYSANREFLFSELRRILKPNSRLHVNRAFSVGELLRRFLNAPTNLSGCEVTANMSADNNWARQGEDILQWQADCVRSPHFDELELPRDANQKNSGRQFDAIAARSALICGQHYSQPGNFFYADSVRRVLRKLGVTLDVIKGISVNRLPTSALSKLSLAFLANDHELTAALKQYGEQNPYTHASLATYSAFISFNAIVNKETQKKVPST</sequence>
<evidence type="ECO:0000256" key="1">
    <source>
        <dbReference type="SAM" id="MobiDB-lite"/>
    </source>
</evidence>
<gene>
    <name evidence="3" type="ORF">PsAD2_04433</name>
</gene>
<dbReference type="Gene3D" id="3.40.50.150">
    <property type="entry name" value="Vaccinia Virus protein VP39"/>
    <property type="match status" value="1"/>
</dbReference>
<proteinExistence type="predicted"/>
<accession>A0A165T2F0</accession>
<dbReference type="AlphaFoldDB" id="A0A165T2F0"/>
<dbReference type="GO" id="GO:0008757">
    <property type="term" value="F:S-adenosylmethionine-dependent methyltransferase activity"/>
    <property type="evidence" value="ECO:0007669"/>
    <property type="project" value="InterPro"/>
</dbReference>
<organism evidence="3 4">
    <name type="scientific">Pseudovibrio axinellae</name>
    <dbReference type="NCBI Taxonomy" id="989403"/>
    <lineage>
        <taxon>Bacteria</taxon>
        <taxon>Pseudomonadati</taxon>
        <taxon>Pseudomonadota</taxon>
        <taxon>Alphaproteobacteria</taxon>
        <taxon>Hyphomicrobiales</taxon>
        <taxon>Stappiaceae</taxon>
        <taxon>Pseudovibrio</taxon>
    </lineage>
</organism>
<dbReference type="RefSeq" id="WP_161941257.1">
    <property type="nucleotide sequence ID" value="NZ_FOFM01000008.1"/>
</dbReference>
<keyword evidence="3" id="KW-0489">Methyltransferase</keyword>
<name>A0A165T2F0_9HYPH</name>
<feature type="domain" description="Methyltransferase type 11" evidence="2">
    <location>
        <begin position="237"/>
        <end position="328"/>
    </location>
</feature>
<dbReference type="Proteomes" id="UP000076577">
    <property type="component" value="Unassembled WGS sequence"/>
</dbReference>
<dbReference type="PATRIC" id="fig|989403.3.peg.4857"/>
<dbReference type="InterPro" id="IPR013216">
    <property type="entry name" value="Methyltransf_11"/>
</dbReference>
<reference evidence="3 4" key="1">
    <citation type="journal article" date="2016" name="Front. Microbiol.">
        <title>Comparative Genomic Analysis Reveals a Diverse Repertoire of Genes Involved in Prokaryote-Eukaryote Interactions within the Pseudovibrio Genus.</title>
        <authorList>
            <person name="Romano S."/>
            <person name="Fernandez-Guerra A."/>
            <person name="Reen F.J."/>
            <person name="Glockner F.O."/>
            <person name="Crowley S.P."/>
            <person name="O'Sullivan O."/>
            <person name="Cotter P.D."/>
            <person name="Adams C."/>
            <person name="Dobson A.D."/>
            <person name="O'Gara F."/>
        </authorList>
    </citation>
    <scope>NUCLEOTIDE SEQUENCE [LARGE SCALE GENOMIC DNA]</scope>
    <source>
        <strain evidence="3 4">Ad2</strain>
    </source>
</reference>
<evidence type="ECO:0000259" key="2">
    <source>
        <dbReference type="Pfam" id="PF08241"/>
    </source>
</evidence>
<dbReference type="SUPFAM" id="SSF53335">
    <property type="entry name" value="S-adenosyl-L-methionine-dependent methyltransferases"/>
    <property type="match status" value="1"/>
</dbReference>
<feature type="compositionally biased region" description="Low complexity" evidence="1">
    <location>
        <begin position="28"/>
        <end position="41"/>
    </location>
</feature>
<dbReference type="OrthoDB" id="161159at2"/>
<dbReference type="GO" id="GO:0032259">
    <property type="term" value="P:methylation"/>
    <property type="evidence" value="ECO:0007669"/>
    <property type="project" value="UniProtKB-KW"/>
</dbReference>
<evidence type="ECO:0000313" key="4">
    <source>
        <dbReference type="Proteomes" id="UP000076577"/>
    </source>
</evidence>